<feature type="compositionally biased region" description="Basic and acidic residues" evidence="15">
    <location>
        <begin position="1"/>
        <end position="23"/>
    </location>
</feature>
<dbReference type="PROSITE" id="PS51278">
    <property type="entry name" value="GATASE_TYPE_2"/>
    <property type="match status" value="1"/>
</dbReference>
<organism evidence="17 18">
    <name type="scientific">Bacteroides uniformis</name>
    <dbReference type="NCBI Taxonomy" id="820"/>
    <lineage>
        <taxon>Bacteria</taxon>
        <taxon>Pseudomonadati</taxon>
        <taxon>Bacteroidota</taxon>
        <taxon>Bacteroidia</taxon>
        <taxon>Bacteroidales</taxon>
        <taxon>Bacteroidaceae</taxon>
        <taxon>Bacteroides</taxon>
    </lineage>
</organism>
<keyword evidence="9" id="KW-0560">Oxidoreductase</keyword>
<name>A0A6I0K2U5_BACUN</name>
<dbReference type="GO" id="GO:0019676">
    <property type="term" value="P:ammonia assimilation cycle"/>
    <property type="evidence" value="ECO:0007669"/>
    <property type="project" value="TreeGrafter"/>
</dbReference>
<dbReference type="InterPro" id="IPR050711">
    <property type="entry name" value="ET-N_metabolism_enzyme"/>
</dbReference>
<evidence type="ECO:0000256" key="3">
    <source>
        <dbReference type="ARBA" id="ARBA00009716"/>
    </source>
</evidence>
<evidence type="ECO:0000313" key="18">
    <source>
        <dbReference type="Proteomes" id="UP000433928"/>
    </source>
</evidence>
<keyword evidence="11" id="KW-0411">Iron-sulfur</keyword>
<evidence type="ECO:0000256" key="6">
    <source>
        <dbReference type="ARBA" id="ARBA00022643"/>
    </source>
</evidence>
<evidence type="ECO:0000256" key="8">
    <source>
        <dbReference type="ARBA" id="ARBA00022962"/>
    </source>
</evidence>
<feature type="domain" description="Glutamine amidotransferase type-2" evidence="16">
    <location>
        <begin position="46"/>
        <end position="269"/>
    </location>
</feature>
<dbReference type="PANTHER" id="PTHR11938">
    <property type="entry name" value="FAD NADPH DEHYDROGENASE/OXIDOREDUCTASE"/>
    <property type="match status" value="1"/>
</dbReference>
<proteinExistence type="inferred from homology"/>
<evidence type="ECO:0000256" key="2">
    <source>
        <dbReference type="ARBA" id="ARBA00001927"/>
    </source>
</evidence>
<dbReference type="GO" id="GO:0046872">
    <property type="term" value="F:metal ion binding"/>
    <property type="evidence" value="ECO:0007669"/>
    <property type="project" value="UniProtKB-KW"/>
</dbReference>
<comment type="cofactor">
    <cofactor evidence="1">
        <name>FMN</name>
        <dbReference type="ChEBI" id="CHEBI:58210"/>
    </cofactor>
</comment>
<dbReference type="GO" id="GO:0051538">
    <property type="term" value="F:3 iron, 4 sulfur cluster binding"/>
    <property type="evidence" value="ECO:0007669"/>
    <property type="project" value="UniProtKB-KW"/>
</dbReference>
<reference evidence="17 18" key="1">
    <citation type="journal article" date="2019" name="Nat. Med.">
        <title>A library of human gut bacterial isolates paired with longitudinal multiomics data enables mechanistic microbiome research.</title>
        <authorList>
            <person name="Poyet M."/>
            <person name="Groussin M."/>
            <person name="Gibbons S.M."/>
            <person name="Avila-Pacheco J."/>
            <person name="Jiang X."/>
            <person name="Kearney S.M."/>
            <person name="Perrotta A.R."/>
            <person name="Berdy B."/>
            <person name="Zhao S."/>
            <person name="Lieberman T.D."/>
            <person name="Swanson P.K."/>
            <person name="Smith M."/>
            <person name="Roesemann S."/>
            <person name="Alexander J.E."/>
            <person name="Rich S.A."/>
            <person name="Livny J."/>
            <person name="Vlamakis H."/>
            <person name="Clish C."/>
            <person name="Bullock K."/>
            <person name="Deik A."/>
            <person name="Scott J."/>
            <person name="Pierce K.A."/>
            <person name="Xavier R.J."/>
            <person name="Alm E.J."/>
        </authorList>
    </citation>
    <scope>NUCLEOTIDE SEQUENCE [LARGE SCALE GENOMIC DNA]</scope>
    <source>
        <strain evidence="17 18">BIOML-A27</strain>
    </source>
</reference>
<evidence type="ECO:0000256" key="9">
    <source>
        <dbReference type="ARBA" id="ARBA00023002"/>
    </source>
</evidence>
<keyword evidence="12" id="KW-0314">Glutamate biosynthesis</keyword>
<sequence length="269" mass="30211">MKEELFNNETKRKAGQQGKEESQHPVYQRQPRQLGLYDAENEHDACGVGMLVNIHGGKSHELVESALKVLENMRHRGAEGADNKTGDGAGILLQIPHEFILLQGIPVPEKGKYGTGLLFLPKDEKDQGAILSIIIEEIEKEGLTLMHLRNVPTCSEILGESALANEPDIKQIFITGFTESETADRKLYLIRKRIENKVRKSDIATREDFYVVSLSTKNIIYKGMLSSLQLRGYFPDLTNPYFTSGIALVHSRFSTNTFPTWGLAQPFRL</sequence>
<dbReference type="Proteomes" id="UP000433928">
    <property type="component" value="Unassembled WGS sequence"/>
</dbReference>
<evidence type="ECO:0000256" key="1">
    <source>
        <dbReference type="ARBA" id="ARBA00001917"/>
    </source>
</evidence>
<feature type="non-terminal residue" evidence="17">
    <location>
        <position position="269"/>
    </location>
</feature>
<dbReference type="SUPFAM" id="SSF56235">
    <property type="entry name" value="N-terminal nucleophile aminohydrolases (Ntn hydrolases)"/>
    <property type="match status" value="1"/>
</dbReference>
<evidence type="ECO:0000256" key="11">
    <source>
        <dbReference type="ARBA" id="ARBA00023014"/>
    </source>
</evidence>
<evidence type="ECO:0000256" key="10">
    <source>
        <dbReference type="ARBA" id="ARBA00023004"/>
    </source>
</evidence>
<dbReference type="EMBL" id="WCUG01000172">
    <property type="protein sequence ID" value="KAB4162516.1"/>
    <property type="molecule type" value="Genomic_DNA"/>
</dbReference>
<keyword evidence="6" id="KW-0288">FMN</keyword>
<comment type="pathway">
    <text evidence="14">Amino-acid biosynthesis.</text>
</comment>
<evidence type="ECO:0000256" key="4">
    <source>
        <dbReference type="ARBA" id="ARBA00022605"/>
    </source>
</evidence>
<keyword evidence="10" id="KW-0408">Iron</keyword>
<dbReference type="PANTHER" id="PTHR11938:SF133">
    <property type="entry name" value="GLUTAMATE SYNTHASE (NADH)"/>
    <property type="match status" value="1"/>
</dbReference>
<feature type="region of interest" description="Disordered" evidence="15">
    <location>
        <begin position="1"/>
        <end position="30"/>
    </location>
</feature>
<comment type="cofactor">
    <cofactor evidence="2">
        <name>[3Fe-4S] cluster</name>
        <dbReference type="ChEBI" id="CHEBI:21137"/>
    </cofactor>
</comment>
<dbReference type="GO" id="GO:0015930">
    <property type="term" value="F:glutamate synthase activity"/>
    <property type="evidence" value="ECO:0007669"/>
    <property type="project" value="TreeGrafter"/>
</dbReference>
<comment type="similarity">
    <text evidence="3">Belongs to the glutamate synthase family.</text>
</comment>
<dbReference type="AlphaFoldDB" id="A0A6I0K2U5"/>
<keyword evidence="13" id="KW-0003">3Fe-4S</keyword>
<evidence type="ECO:0000313" key="17">
    <source>
        <dbReference type="EMBL" id="KAB4162516.1"/>
    </source>
</evidence>
<keyword evidence="7" id="KW-0479">Metal-binding</keyword>
<keyword evidence="8" id="KW-0315">Glutamine amidotransferase</keyword>
<evidence type="ECO:0000256" key="15">
    <source>
        <dbReference type="SAM" id="MobiDB-lite"/>
    </source>
</evidence>
<evidence type="ECO:0000259" key="16">
    <source>
        <dbReference type="PROSITE" id="PS51278"/>
    </source>
</evidence>
<evidence type="ECO:0000256" key="13">
    <source>
        <dbReference type="ARBA" id="ARBA00023291"/>
    </source>
</evidence>
<comment type="caution">
    <text evidence="17">The sequence shown here is derived from an EMBL/GenBank/DDBJ whole genome shotgun (WGS) entry which is preliminary data.</text>
</comment>
<keyword evidence="4" id="KW-0028">Amino-acid biosynthesis</keyword>
<dbReference type="Pfam" id="PF00310">
    <property type="entry name" value="GATase_2"/>
    <property type="match status" value="1"/>
</dbReference>
<evidence type="ECO:0000256" key="7">
    <source>
        <dbReference type="ARBA" id="ARBA00022723"/>
    </source>
</evidence>
<accession>A0A6I0K2U5</accession>
<gene>
    <name evidence="17" type="ORF">GAQ59_23455</name>
</gene>
<keyword evidence="5" id="KW-0285">Flavoprotein</keyword>
<dbReference type="GO" id="GO:0006537">
    <property type="term" value="P:glutamate biosynthetic process"/>
    <property type="evidence" value="ECO:0007669"/>
    <property type="project" value="UniProtKB-KW"/>
</dbReference>
<dbReference type="InterPro" id="IPR017932">
    <property type="entry name" value="GATase_2_dom"/>
</dbReference>
<evidence type="ECO:0000256" key="12">
    <source>
        <dbReference type="ARBA" id="ARBA00023164"/>
    </source>
</evidence>
<protein>
    <submittedName>
        <fullName evidence="17">Glutamate synthase subunit alpha</fullName>
    </submittedName>
</protein>
<dbReference type="Gene3D" id="3.60.20.10">
    <property type="entry name" value="Glutamine Phosphoribosylpyrophosphate, subunit 1, domain 1"/>
    <property type="match status" value="1"/>
</dbReference>
<evidence type="ECO:0000256" key="5">
    <source>
        <dbReference type="ARBA" id="ARBA00022630"/>
    </source>
</evidence>
<dbReference type="InterPro" id="IPR029055">
    <property type="entry name" value="Ntn_hydrolases_N"/>
</dbReference>
<evidence type="ECO:0000256" key="14">
    <source>
        <dbReference type="ARBA" id="ARBA00029440"/>
    </source>
</evidence>